<keyword evidence="7" id="KW-1185">Reference proteome</keyword>
<evidence type="ECO:0000259" key="4">
    <source>
        <dbReference type="PROSITE" id="PS51149"/>
    </source>
</evidence>
<feature type="domain" description="PFL" evidence="5">
    <location>
        <begin position="3"/>
        <end position="660"/>
    </location>
</feature>
<dbReference type="InterPro" id="IPR051215">
    <property type="entry name" value="GRE"/>
</dbReference>
<evidence type="ECO:0000259" key="5">
    <source>
        <dbReference type="PROSITE" id="PS51554"/>
    </source>
</evidence>
<dbReference type="PROSITE" id="PS51149">
    <property type="entry name" value="GLY_RADICAL_2"/>
    <property type="match status" value="1"/>
</dbReference>
<gene>
    <name evidence="6" type="ORF">FHG85_12835</name>
</gene>
<dbReference type="NCBIfam" id="NF043068">
    <property type="entry name" value="glycl_HYPD"/>
    <property type="match status" value="1"/>
</dbReference>
<dbReference type="Proteomes" id="UP000500961">
    <property type="component" value="Chromosome"/>
</dbReference>
<proteinExistence type="predicted"/>
<dbReference type="InterPro" id="IPR004184">
    <property type="entry name" value="PFL_dom"/>
</dbReference>
<dbReference type="CDD" id="cd01677">
    <property type="entry name" value="PFL2_DhaB_BssA"/>
    <property type="match status" value="1"/>
</dbReference>
<reference evidence="6 7" key="1">
    <citation type="submission" date="2019-07" db="EMBL/GenBank/DDBJ databases">
        <title>Thalassofilum flectens gen. nov., sp. nov., a novel moderate thermophilic anaerobe from a shallow sea hot spring in Kunashir Island (Russia), representing a new family in the order Bacteroidales, and proposal of Thalassofilacea fam. nov.</title>
        <authorList>
            <person name="Kochetkova T.V."/>
            <person name="Podosokorskaya O.A."/>
            <person name="Novikov A."/>
            <person name="Elcheninov A.G."/>
            <person name="Toshchakov S.V."/>
            <person name="Kublanov I.V."/>
        </authorList>
    </citation>
    <scope>NUCLEOTIDE SEQUENCE [LARGE SCALE GENOMIC DNA]</scope>
    <source>
        <strain evidence="6 7">38-H</strain>
    </source>
</reference>
<feature type="modified residue" description="Glycine radical" evidence="3">
    <location>
        <position position="762"/>
    </location>
</feature>
<dbReference type="Pfam" id="PF02901">
    <property type="entry name" value="PFL-like"/>
    <property type="match status" value="1"/>
</dbReference>
<dbReference type="KEGG" id="ttz:FHG85_12835"/>
<keyword evidence="2" id="KW-0456">Lyase</keyword>
<dbReference type="InterPro" id="IPR010098">
    <property type="entry name" value="PFL2/GDeHydtase_fam"/>
</dbReference>
<evidence type="ECO:0000256" key="3">
    <source>
        <dbReference type="PROSITE-ProRule" id="PRU00493"/>
    </source>
</evidence>
<accession>A0A7D3XFR3</accession>
<dbReference type="EMBL" id="CP041345">
    <property type="protein sequence ID" value="QKG81272.1"/>
    <property type="molecule type" value="Genomic_DNA"/>
</dbReference>
<dbReference type="PANTHER" id="PTHR43641:SF2">
    <property type="entry name" value="DEHYDRATASE YBIW-RELATED"/>
    <property type="match status" value="1"/>
</dbReference>
<dbReference type="AlphaFoldDB" id="A0A7D3XFR3"/>
<dbReference type="Gene3D" id="3.20.70.20">
    <property type="match status" value="1"/>
</dbReference>
<protein>
    <submittedName>
        <fullName evidence="6">Glycyl radical protein</fullName>
    </submittedName>
</protein>
<dbReference type="PROSITE" id="PS51554">
    <property type="entry name" value="PFL"/>
    <property type="match status" value="1"/>
</dbReference>
<sequence>MTDRIRQLRRESLRAINTLSAERALLVTEFYKANEDKGLPIPIMRAKAFEHIMLNKKLCINPGELIVGERGPAPKAAPTYPEVCLHTLDDLEIIHSRPKVSFKVDEETRKVYRDIIIPYWKGKTIREKIFSLLSDEWHEAYSAGVFTEFQEQRAPGHTVAGKKIFQKGMLDLIADIDASLERLRTTKDENIKAKMDELEAMRIVANAIIGYANRYADALNELVQKEEDEVRRNELLEMSSICRRVPAHAPQTFHEALQHYWFIHVGVVTELNPWDSFNPGRLDQHLYPFYQNEIKNGTLTKDSAVELLESFWVKFNNHPSPPKMGVTAQESSTYTDFALINLGGVKEDGSDAVNELSYIILDVIEEMRILQPSSMVQISKKNPDRFVKRAVKITKTGFGQPSFFNTDAIVQQLLYQGKALVDARNGGASGCVETGAFGTEAYFLTGYFNLNKVLEITLNNGVDPLTGKEIGIKTGNPEDFKSFDELYDAFERQLNYFIDLKIEGNNIVEKVWATEMPVPFLSLIIDDCIANATDYNAGGARYNTSYIQGVGLGSITDNLTSIRKHVYEDGALTIKDMLFALSSNFEGFDDLRYKLIYETPKWGNNDDYADRHAVMVFNSFYIAVDGRPTYRGGKFRINMLPTTSHVYFGSKIGAMPDGRKAFEPLSEGISPFQGADRKGPTGVILSAAKIDHIKTGGTLLNQKFSPSFFSTEESLDKLVMLIRSYFKLDGHHIQFNVVSASTLRDAQKHPEKYQDLIVRVAGYSDYFNDLSEALQNEIIRRTEHESV</sequence>
<name>A0A7D3XFR3_9BACT</name>
<evidence type="ECO:0000313" key="7">
    <source>
        <dbReference type="Proteomes" id="UP000500961"/>
    </source>
</evidence>
<dbReference type="PANTHER" id="PTHR43641">
    <property type="entry name" value="FORMATE ACETYLTRANSFERASE 3-RELATED"/>
    <property type="match status" value="1"/>
</dbReference>
<dbReference type="SUPFAM" id="SSF51998">
    <property type="entry name" value="PFL-like glycyl radical enzymes"/>
    <property type="match status" value="1"/>
</dbReference>
<dbReference type="InterPro" id="IPR050012">
    <property type="entry name" value="Glycl_HYPD"/>
</dbReference>
<evidence type="ECO:0000256" key="2">
    <source>
        <dbReference type="ARBA" id="ARBA00023239"/>
    </source>
</evidence>
<dbReference type="GO" id="GO:0016835">
    <property type="term" value="F:carbon-oxygen lyase activity"/>
    <property type="evidence" value="ECO:0007669"/>
    <property type="project" value="InterPro"/>
</dbReference>
<dbReference type="Pfam" id="PF01228">
    <property type="entry name" value="Gly_radical"/>
    <property type="match status" value="1"/>
</dbReference>
<dbReference type="NCBIfam" id="TIGR01774">
    <property type="entry name" value="PFL2-3"/>
    <property type="match status" value="1"/>
</dbReference>
<evidence type="ECO:0000313" key="6">
    <source>
        <dbReference type="EMBL" id="QKG81272.1"/>
    </source>
</evidence>
<keyword evidence="1 3" id="KW-0556">Organic radical</keyword>
<dbReference type="GO" id="GO:0005829">
    <property type="term" value="C:cytosol"/>
    <property type="evidence" value="ECO:0007669"/>
    <property type="project" value="TreeGrafter"/>
</dbReference>
<evidence type="ECO:0000256" key="1">
    <source>
        <dbReference type="ARBA" id="ARBA00022818"/>
    </source>
</evidence>
<dbReference type="InterPro" id="IPR001150">
    <property type="entry name" value="Gly_radical"/>
</dbReference>
<organism evidence="6 7">
    <name type="scientific">Tenuifilum thalassicum</name>
    <dbReference type="NCBI Taxonomy" id="2590900"/>
    <lineage>
        <taxon>Bacteria</taxon>
        <taxon>Pseudomonadati</taxon>
        <taxon>Bacteroidota</taxon>
        <taxon>Bacteroidia</taxon>
        <taxon>Bacteroidales</taxon>
        <taxon>Tenuifilaceae</taxon>
        <taxon>Tenuifilum</taxon>
    </lineage>
</organism>
<feature type="domain" description="Glycine radical" evidence="4">
    <location>
        <begin position="667"/>
        <end position="787"/>
    </location>
</feature>